<dbReference type="AlphaFoldDB" id="M6V9G0"/>
<sequence length="49" mass="5734">MAIHFSTTLLELFVIKKVVVPTFFRNQDVIVGWPEELGLVLKNRDLCFR</sequence>
<comment type="caution">
    <text evidence="1">The sequence shown here is derived from an EMBL/GenBank/DDBJ whole genome shotgun (WGS) entry which is preliminary data.</text>
</comment>
<protein>
    <submittedName>
        <fullName evidence="1">Uncharacterized protein</fullName>
    </submittedName>
</protein>
<reference evidence="1 2" key="1">
    <citation type="submission" date="2013-01" db="EMBL/GenBank/DDBJ databases">
        <authorList>
            <person name="Harkins D.M."/>
            <person name="Durkin A.S."/>
            <person name="Brinkac L.M."/>
            <person name="Haft D.H."/>
            <person name="Selengut J.D."/>
            <person name="Sanka R."/>
            <person name="DePew J."/>
            <person name="Purushe J."/>
            <person name="Matthias M.A."/>
            <person name="Vinetz J.M."/>
            <person name="Sutton G.G."/>
            <person name="Nierman W.C."/>
            <person name="Fouts D.E."/>
        </authorList>
    </citation>
    <scope>NUCLEOTIDE SEQUENCE [LARGE SCALE GENOMIC DNA]</scope>
    <source>
        <strain evidence="1 2">HAI1536</strain>
    </source>
</reference>
<accession>M6V9G0</accession>
<dbReference type="Proteomes" id="UP000012112">
    <property type="component" value="Unassembled WGS sequence"/>
</dbReference>
<evidence type="ECO:0000313" key="1">
    <source>
        <dbReference type="EMBL" id="EMO53500.1"/>
    </source>
</evidence>
<organism evidence="1 2">
    <name type="scientific">Leptospira noguchii</name>
    <dbReference type="NCBI Taxonomy" id="28182"/>
    <lineage>
        <taxon>Bacteria</taxon>
        <taxon>Pseudomonadati</taxon>
        <taxon>Spirochaetota</taxon>
        <taxon>Spirochaetia</taxon>
        <taxon>Leptospirales</taxon>
        <taxon>Leptospiraceae</taxon>
        <taxon>Leptospira</taxon>
    </lineage>
</organism>
<evidence type="ECO:0000313" key="2">
    <source>
        <dbReference type="Proteomes" id="UP000012112"/>
    </source>
</evidence>
<dbReference type="EMBL" id="AKWD02000043">
    <property type="protein sequence ID" value="EMO53500.1"/>
    <property type="molecule type" value="Genomic_DNA"/>
</dbReference>
<proteinExistence type="predicted"/>
<name>M6V9G0_9LEPT</name>
<gene>
    <name evidence="1" type="ORF">LEP1GSC172_2126</name>
</gene>